<dbReference type="EnsemblMetazoa" id="AMAM001980-RA">
    <property type="protein sequence ID" value="AMAM001980-PA"/>
    <property type="gene ID" value="AMAM001980"/>
</dbReference>
<sequence length="125" mass="13882">MLANPEAWQSVAEAARRVCRFLQLRWLEDQATENAAITVDIQTATQRAEAARRQARFVRSSGIYKAAFGPGSIGRQLGELRPEKRVWGFPNFPVAPPNPTHSSTRLGKNNRHVATTIPHHSSLLA</sequence>
<proteinExistence type="predicted"/>
<dbReference type="Proteomes" id="UP000075901">
    <property type="component" value="Unassembled WGS sequence"/>
</dbReference>
<accession>A0A182S8U4</accession>
<name>A0A182S8U4_9DIPT</name>
<reference evidence="1" key="2">
    <citation type="submission" date="2020-05" db="UniProtKB">
        <authorList>
            <consortium name="EnsemblMetazoa"/>
        </authorList>
    </citation>
    <scope>IDENTIFICATION</scope>
    <source>
        <strain evidence="1">maculatus3</strain>
    </source>
</reference>
<evidence type="ECO:0000313" key="2">
    <source>
        <dbReference type="Proteomes" id="UP000075901"/>
    </source>
</evidence>
<reference evidence="2" key="1">
    <citation type="submission" date="2013-09" db="EMBL/GenBank/DDBJ databases">
        <title>The Genome Sequence of Anopheles maculatus species B.</title>
        <authorList>
            <consortium name="The Broad Institute Genomics Platform"/>
            <person name="Neafsey D.E."/>
            <person name="Besansky N."/>
            <person name="Howell P."/>
            <person name="Walton C."/>
            <person name="Young S.K."/>
            <person name="Zeng Q."/>
            <person name="Gargeya S."/>
            <person name="Fitzgerald M."/>
            <person name="Haas B."/>
            <person name="Abouelleil A."/>
            <person name="Allen A.W."/>
            <person name="Alvarado L."/>
            <person name="Arachchi H.M."/>
            <person name="Berlin A.M."/>
            <person name="Chapman S.B."/>
            <person name="Gainer-Dewar J."/>
            <person name="Goldberg J."/>
            <person name="Griggs A."/>
            <person name="Gujja S."/>
            <person name="Hansen M."/>
            <person name="Howarth C."/>
            <person name="Imamovic A."/>
            <person name="Ireland A."/>
            <person name="Larimer J."/>
            <person name="McCowan C."/>
            <person name="Murphy C."/>
            <person name="Pearson M."/>
            <person name="Poon T.W."/>
            <person name="Priest M."/>
            <person name="Roberts A."/>
            <person name="Saif S."/>
            <person name="Shea T."/>
            <person name="Sisk P."/>
            <person name="Sykes S."/>
            <person name="Wortman J."/>
            <person name="Nusbaum C."/>
            <person name="Birren B."/>
        </authorList>
    </citation>
    <scope>NUCLEOTIDE SEQUENCE [LARGE SCALE GENOMIC DNA]</scope>
    <source>
        <strain evidence="2">maculatus3</strain>
    </source>
</reference>
<dbReference type="VEuPathDB" id="VectorBase:AMAM001980"/>
<evidence type="ECO:0000313" key="1">
    <source>
        <dbReference type="EnsemblMetazoa" id="AMAM001980-PA"/>
    </source>
</evidence>
<dbReference type="AlphaFoldDB" id="A0A182S8U4"/>
<keyword evidence="2" id="KW-1185">Reference proteome</keyword>
<protein>
    <submittedName>
        <fullName evidence="1">Uncharacterized protein</fullName>
    </submittedName>
</protein>
<organism evidence="1 2">
    <name type="scientific">Anopheles maculatus</name>
    <dbReference type="NCBI Taxonomy" id="74869"/>
    <lineage>
        <taxon>Eukaryota</taxon>
        <taxon>Metazoa</taxon>
        <taxon>Ecdysozoa</taxon>
        <taxon>Arthropoda</taxon>
        <taxon>Hexapoda</taxon>
        <taxon>Insecta</taxon>
        <taxon>Pterygota</taxon>
        <taxon>Neoptera</taxon>
        <taxon>Endopterygota</taxon>
        <taxon>Diptera</taxon>
        <taxon>Nematocera</taxon>
        <taxon>Culicoidea</taxon>
        <taxon>Culicidae</taxon>
        <taxon>Anophelinae</taxon>
        <taxon>Anopheles</taxon>
        <taxon>Anopheles maculatus group</taxon>
    </lineage>
</organism>